<keyword evidence="4" id="KW-0963">Cytoplasm</keyword>
<evidence type="ECO:0000256" key="3">
    <source>
        <dbReference type="ARBA" id="ARBA00023080"/>
    </source>
</evidence>
<protein>
    <recommendedName>
        <fullName evidence="4">dTTP/UTP pyrophosphatase</fullName>
        <shortName evidence="4">dTTPase/UTPase</shortName>
        <ecNumber evidence="4">3.6.1.9</ecNumber>
    </recommendedName>
    <alternativeName>
        <fullName evidence="4">Nucleoside triphosphate pyrophosphatase</fullName>
    </alternativeName>
    <alternativeName>
        <fullName evidence="4">Nucleotide pyrophosphatase</fullName>
        <shortName evidence="4">Nucleotide PPase</shortName>
    </alternativeName>
</protein>
<comment type="caution">
    <text evidence="4">Lacks conserved residue(s) required for the propagation of feature annotation.</text>
</comment>
<dbReference type="NCBIfam" id="TIGR00172">
    <property type="entry name" value="maf"/>
    <property type="match status" value="1"/>
</dbReference>
<organism evidence="5 6">
    <name type="scientific">Roseivirga misakiensis</name>
    <dbReference type="NCBI Taxonomy" id="1563681"/>
    <lineage>
        <taxon>Bacteria</taxon>
        <taxon>Pseudomonadati</taxon>
        <taxon>Bacteroidota</taxon>
        <taxon>Cytophagia</taxon>
        <taxon>Cytophagales</taxon>
        <taxon>Roseivirgaceae</taxon>
        <taxon>Roseivirga</taxon>
    </lineage>
</organism>
<dbReference type="GO" id="GO:0009117">
    <property type="term" value="P:nucleotide metabolic process"/>
    <property type="evidence" value="ECO:0007669"/>
    <property type="project" value="UniProtKB-KW"/>
</dbReference>
<dbReference type="SUPFAM" id="SSF52972">
    <property type="entry name" value="ITPase-like"/>
    <property type="match status" value="1"/>
</dbReference>
<dbReference type="AlphaFoldDB" id="A0A1E5T1L7"/>
<dbReference type="RefSeq" id="WP_069836760.1">
    <property type="nucleotide sequence ID" value="NZ_MDGQ01000005.1"/>
</dbReference>
<dbReference type="PANTHER" id="PTHR43213">
    <property type="entry name" value="BIFUNCTIONAL DTTP/UTP PYROPHOSPHATASE/METHYLTRANSFERASE PROTEIN-RELATED"/>
    <property type="match status" value="1"/>
</dbReference>
<dbReference type="EC" id="3.6.1.9" evidence="4"/>
<dbReference type="EMBL" id="MDGQ01000005">
    <property type="protein sequence ID" value="OEK05256.1"/>
    <property type="molecule type" value="Genomic_DNA"/>
</dbReference>
<dbReference type="PIRSF" id="PIRSF006305">
    <property type="entry name" value="Maf"/>
    <property type="match status" value="1"/>
</dbReference>
<dbReference type="STRING" id="1563681.BFP71_17805"/>
<dbReference type="CDD" id="cd00555">
    <property type="entry name" value="Maf"/>
    <property type="match status" value="1"/>
</dbReference>
<dbReference type="GO" id="GO:0036221">
    <property type="term" value="F:UTP diphosphatase activity"/>
    <property type="evidence" value="ECO:0007669"/>
    <property type="project" value="RHEA"/>
</dbReference>
<name>A0A1E5T1L7_9BACT</name>
<feature type="active site" description="Proton acceptor" evidence="4">
    <location>
        <position position="72"/>
    </location>
</feature>
<evidence type="ECO:0000256" key="4">
    <source>
        <dbReference type="HAMAP-Rule" id="MF_00528"/>
    </source>
</evidence>
<dbReference type="InterPro" id="IPR029001">
    <property type="entry name" value="ITPase-like_fam"/>
</dbReference>
<evidence type="ECO:0000313" key="5">
    <source>
        <dbReference type="EMBL" id="OEK05256.1"/>
    </source>
</evidence>
<dbReference type="Pfam" id="PF02545">
    <property type="entry name" value="Maf"/>
    <property type="match status" value="1"/>
</dbReference>
<keyword evidence="6" id="KW-1185">Reference proteome</keyword>
<dbReference type="HAMAP" id="MF_00528">
    <property type="entry name" value="Maf"/>
    <property type="match status" value="1"/>
</dbReference>
<comment type="catalytic activity">
    <reaction evidence="4">
        <text>dTTP + H2O = dTMP + diphosphate + H(+)</text>
        <dbReference type="Rhea" id="RHEA:28534"/>
        <dbReference type="ChEBI" id="CHEBI:15377"/>
        <dbReference type="ChEBI" id="CHEBI:15378"/>
        <dbReference type="ChEBI" id="CHEBI:33019"/>
        <dbReference type="ChEBI" id="CHEBI:37568"/>
        <dbReference type="ChEBI" id="CHEBI:63528"/>
        <dbReference type="EC" id="3.6.1.9"/>
    </reaction>
</comment>
<keyword evidence="2 4" id="KW-0378">Hydrolase</keyword>
<comment type="similarity">
    <text evidence="4">Belongs to the Maf family. YhdE subfamily.</text>
</comment>
<feature type="site" description="Important for substrate specificity" evidence="4">
    <location>
        <position position="15"/>
    </location>
</feature>
<dbReference type="Proteomes" id="UP000095552">
    <property type="component" value="Unassembled WGS sequence"/>
</dbReference>
<comment type="function">
    <text evidence="4">Nucleoside triphosphate pyrophosphatase that hydrolyzes dTTP and UTP. May have a dual role in cell division arrest and in preventing the incorporation of modified nucleotides into cellular nucleic acids.</text>
</comment>
<dbReference type="PANTHER" id="PTHR43213:SF5">
    <property type="entry name" value="BIFUNCTIONAL DTTP_UTP PYROPHOSPHATASE_METHYLTRANSFERASE PROTEIN-RELATED"/>
    <property type="match status" value="1"/>
</dbReference>
<sequence>MNLNYHIILASKSPRRQELLRSLGLDFEVQVKSIDESFPPNTPALKVAEFIAQKKSEAFGPLNKDVLLITSDTVVIADGKILGKPKDSSEAFAMISSLSGNTHSVATGVCLRTTDKVDSFTSVTSVSFDALEDQEILHYINTYMPFDKAGSYGIQEWIGMIGINKIEGDFYNVMGLPLNALYKRLKAFK</sequence>
<evidence type="ECO:0000313" key="6">
    <source>
        <dbReference type="Proteomes" id="UP000095552"/>
    </source>
</evidence>
<feature type="site" description="Important for substrate specificity" evidence="4">
    <location>
        <position position="155"/>
    </location>
</feature>
<comment type="catalytic activity">
    <reaction evidence="4">
        <text>UTP + H2O = UMP + diphosphate + H(+)</text>
        <dbReference type="Rhea" id="RHEA:29395"/>
        <dbReference type="ChEBI" id="CHEBI:15377"/>
        <dbReference type="ChEBI" id="CHEBI:15378"/>
        <dbReference type="ChEBI" id="CHEBI:33019"/>
        <dbReference type="ChEBI" id="CHEBI:46398"/>
        <dbReference type="ChEBI" id="CHEBI:57865"/>
        <dbReference type="EC" id="3.6.1.9"/>
    </reaction>
</comment>
<comment type="caution">
    <text evidence="5">The sequence shown here is derived from an EMBL/GenBank/DDBJ whole genome shotgun (WGS) entry which is preliminary data.</text>
</comment>
<accession>A0A1E5T1L7</accession>
<gene>
    <name evidence="5" type="ORF">BFP71_17805</name>
</gene>
<reference evidence="5 6" key="1">
    <citation type="submission" date="2016-08" db="EMBL/GenBank/DDBJ databases">
        <title>Draft genome of Fabibacter sp. strain SK-8.</title>
        <authorList>
            <person name="Wong S.-K."/>
            <person name="Hamasaki K."/>
            <person name="Yoshizawa S."/>
        </authorList>
    </citation>
    <scope>NUCLEOTIDE SEQUENCE [LARGE SCALE GENOMIC DNA]</scope>
    <source>
        <strain evidence="5 6">SK-8</strain>
    </source>
</reference>
<evidence type="ECO:0000256" key="2">
    <source>
        <dbReference type="ARBA" id="ARBA00022801"/>
    </source>
</evidence>
<comment type="cofactor">
    <cofactor evidence="1 4">
        <name>a divalent metal cation</name>
        <dbReference type="ChEBI" id="CHEBI:60240"/>
    </cofactor>
</comment>
<evidence type="ECO:0000256" key="1">
    <source>
        <dbReference type="ARBA" id="ARBA00001968"/>
    </source>
</evidence>
<dbReference type="Gene3D" id="3.90.950.10">
    <property type="match status" value="1"/>
</dbReference>
<proteinExistence type="inferred from homology"/>
<feature type="site" description="Important for substrate specificity" evidence="4">
    <location>
        <position position="73"/>
    </location>
</feature>
<dbReference type="OrthoDB" id="9807767at2"/>
<comment type="subcellular location">
    <subcellularLocation>
        <location evidence="4">Cytoplasm</location>
    </subcellularLocation>
</comment>
<dbReference type="InterPro" id="IPR003697">
    <property type="entry name" value="Maf-like"/>
</dbReference>
<dbReference type="GO" id="GO:0005737">
    <property type="term" value="C:cytoplasm"/>
    <property type="evidence" value="ECO:0007669"/>
    <property type="project" value="UniProtKB-SubCell"/>
</dbReference>
<dbReference type="GO" id="GO:0036218">
    <property type="term" value="F:dTTP diphosphatase activity"/>
    <property type="evidence" value="ECO:0007669"/>
    <property type="project" value="RHEA"/>
</dbReference>
<keyword evidence="3 4" id="KW-0546">Nucleotide metabolism</keyword>